<evidence type="ECO:0000313" key="2">
    <source>
        <dbReference type="EMBL" id="MFD0781621.1"/>
    </source>
</evidence>
<proteinExistence type="predicted"/>
<gene>
    <name evidence="2" type="ORF">ACFQZV_09995</name>
</gene>
<name>A0ABW2ZTN8_9MICO</name>
<dbReference type="InterPro" id="IPR036291">
    <property type="entry name" value="NAD(P)-bd_dom_sf"/>
</dbReference>
<reference evidence="3" key="1">
    <citation type="journal article" date="2019" name="Int. J. Syst. Evol. Microbiol.">
        <title>The Global Catalogue of Microorganisms (GCM) 10K type strain sequencing project: providing services to taxonomists for standard genome sequencing and annotation.</title>
        <authorList>
            <consortium name="The Broad Institute Genomics Platform"/>
            <consortium name="The Broad Institute Genome Sequencing Center for Infectious Disease"/>
            <person name="Wu L."/>
            <person name="Ma J."/>
        </authorList>
    </citation>
    <scope>NUCLEOTIDE SEQUENCE [LARGE SCALE GENOMIC DNA]</scope>
    <source>
        <strain evidence="3">CCUG 50754</strain>
    </source>
</reference>
<dbReference type="InterPro" id="IPR050177">
    <property type="entry name" value="Lipid_A_modif_metabolic_enz"/>
</dbReference>
<feature type="domain" description="NAD-dependent epimerase/dehydratase" evidence="1">
    <location>
        <begin position="3"/>
        <end position="223"/>
    </location>
</feature>
<keyword evidence="3" id="KW-1185">Reference proteome</keyword>
<protein>
    <submittedName>
        <fullName evidence="2">NAD-dependent epimerase/dehydratase family protein</fullName>
    </submittedName>
</protein>
<evidence type="ECO:0000313" key="3">
    <source>
        <dbReference type="Proteomes" id="UP001597042"/>
    </source>
</evidence>
<dbReference type="Gene3D" id="3.40.50.720">
    <property type="entry name" value="NAD(P)-binding Rossmann-like Domain"/>
    <property type="match status" value="1"/>
</dbReference>
<sequence>MRIVVIGGSGRIGSYLVPRLVRAGHDVVSVSRGTSSPFVAAIEWDDVEVVTADREREDAVGEFVPRIRSLEPEVVVDLLCFTPESARRLVDGVRGEVEHLVHCGSIWRYGPSLSSPIREGAGTPPLGDYGVQKQAIAELMRAETAGGGLVTTVIDPGQIVGPGWTPIGPLGNRDPHAWQKLSAGEVLDIPGSGAEHLHHVHADDVAQVFQRAIDDRDASGGEDFHAVSTTALSAAGLAHHAARWFGREARLRSVGWDRFRELTTAPLASSSWEHLRRNHVISTEKSERVLGYQPRYSPEAALLESVRWLIDSGELDVPSPLIM</sequence>
<accession>A0ABW2ZTN8</accession>
<dbReference type="PANTHER" id="PTHR43245:SF55">
    <property type="entry name" value="NAD(P)-BINDING DOMAIN-CONTAINING PROTEIN"/>
    <property type="match status" value="1"/>
</dbReference>
<dbReference type="InterPro" id="IPR001509">
    <property type="entry name" value="Epimerase_deHydtase"/>
</dbReference>
<comment type="caution">
    <text evidence="2">The sequence shown here is derived from an EMBL/GenBank/DDBJ whole genome shotgun (WGS) entry which is preliminary data.</text>
</comment>
<dbReference type="SUPFAM" id="SSF51735">
    <property type="entry name" value="NAD(P)-binding Rossmann-fold domains"/>
    <property type="match status" value="1"/>
</dbReference>
<dbReference type="Proteomes" id="UP001597042">
    <property type="component" value="Unassembled WGS sequence"/>
</dbReference>
<dbReference type="Pfam" id="PF01370">
    <property type="entry name" value="Epimerase"/>
    <property type="match status" value="1"/>
</dbReference>
<evidence type="ECO:0000259" key="1">
    <source>
        <dbReference type="Pfam" id="PF01370"/>
    </source>
</evidence>
<dbReference type="RefSeq" id="WP_378749101.1">
    <property type="nucleotide sequence ID" value="NZ_JBHSSV010000001.1"/>
</dbReference>
<dbReference type="PANTHER" id="PTHR43245">
    <property type="entry name" value="BIFUNCTIONAL POLYMYXIN RESISTANCE PROTEIN ARNA"/>
    <property type="match status" value="1"/>
</dbReference>
<organism evidence="2 3">
    <name type="scientific">Microbacterium koreense</name>
    <dbReference type="NCBI Taxonomy" id="323761"/>
    <lineage>
        <taxon>Bacteria</taxon>
        <taxon>Bacillati</taxon>
        <taxon>Actinomycetota</taxon>
        <taxon>Actinomycetes</taxon>
        <taxon>Micrococcales</taxon>
        <taxon>Microbacteriaceae</taxon>
        <taxon>Microbacterium</taxon>
    </lineage>
</organism>
<dbReference type="EMBL" id="JBHTIM010000001">
    <property type="protein sequence ID" value="MFD0781621.1"/>
    <property type="molecule type" value="Genomic_DNA"/>
</dbReference>